<dbReference type="Proteomes" id="UP001489719">
    <property type="component" value="Unassembled WGS sequence"/>
</dbReference>
<name>A0ACC3TIU1_9ASCO</name>
<reference evidence="2" key="1">
    <citation type="journal article" date="2024" name="Front. Bioeng. Biotechnol.">
        <title>Genome-scale model development and genomic sequencing of the oleaginous clade Lipomyces.</title>
        <authorList>
            <person name="Czajka J.J."/>
            <person name="Han Y."/>
            <person name="Kim J."/>
            <person name="Mondo S.J."/>
            <person name="Hofstad B.A."/>
            <person name="Robles A."/>
            <person name="Haridas S."/>
            <person name="Riley R."/>
            <person name="LaButti K."/>
            <person name="Pangilinan J."/>
            <person name="Andreopoulos W."/>
            <person name="Lipzen A."/>
            <person name="Yan J."/>
            <person name="Wang M."/>
            <person name="Ng V."/>
            <person name="Grigoriev I.V."/>
            <person name="Spatafora J.W."/>
            <person name="Magnuson J.K."/>
            <person name="Baker S.E."/>
            <person name="Pomraning K.R."/>
        </authorList>
    </citation>
    <scope>NUCLEOTIDE SEQUENCE [LARGE SCALE GENOMIC DNA]</scope>
    <source>
        <strain evidence="2">CBS 10300</strain>
    </source>
</reference>
<evidence type="ECO:0000313" key="2">
    <source>
        <dbReference type="Proteomes" id="UP001489719"/>
    </source>
</evidence>
<evidence type="ECO:0000313" key="1">
    <source>
        <dbReference type="EMBL" id="KAK9321110.1"/>
    </source>
</evidence>
<accession>A0ACC3TIU1</accession>
<protein>
    <submittedName>
        <fullName evidence="1">Uncharacterized protein</fullName>
    </submittedName>
</protein>
<comment type="caution">
    <text evidence="1">The sequence shown here is derived from an EMBL/GenBank/DDBJ whole genome shotgun (WGS) entry which is preliminary data.</text>
</comment>
<organism evidence="1 2">
    <name type="scientific">Lipomyces orientalis</name>
    <dbReference type="NCBI Taxonomy" id="1233043"/>
    <lineage>
        <taxon>Eukaryota</taxon>
        <taxon>Fungi</taxon>
        <taxon>Dikarya</taxon>
        <taxon>Ascomycota</taxon>
        <taxon>Saccharomycotina</taxon>
        <taxon>Lipomycetes</taxon>
        <taxon>Lipomycetales</taxon>
        <taxon>Lipomycetaceae</taxon>
        <taxon>Lipomyces</taxon>
    </lineage>
</organism>
<dbReference type="EMBL" id="MU970106">
    <property type="protein sequence ID" value="KAK9321110.1"/>
    <property type="molecule type" value="Genomic_DNA"/>
</dbReference>
<gene>
    <name evidence="1" type="ORF">V1517DRAFT_340076</name>
</gene>
<keyword evidence="2" id="KW-1185">Reference proteome</keyword>
<proteinExistence type="predicted"/>
<sequence length="140" mass="15294">MILVRSYVIASVILSILIILLSYTYVRSSDLSMPSHWSGVSQPGNAGGATFDADVTVPTATLPPGGKSYMVRYKILDTPDPIINIAMKLAKEMGGMITHEYNDQKRGFSMTLPSGIASEKALAAITESMRYDFPFKIIEE</sequence>